<keyword evidence="2" id="KW-1185">Reference proteome</keyword>
<proteinExistence type="predicted"/>
<accession>A0AAD8PA38</accession>
<evidence type="ECO:0000313" key="1">
    <source>
        <dbReference type="EMBL" id="KAK1437821.1"/>
    </source>
</evidence>
<dbReference type="EMBL" id="JAUHHV010000001">
    <property type="protein sequence ID" value="KAK1437821.1"/>
    <property type="molecule type" value="Genomic_DNA"/>
</dbReference>
<gene>
    <name evidence="1" type="ORF">QVD17_03619</name>
</gene>
<dbReference type="Proteomes" id="UP001229421">
    <property type="component" value="Unassembled WGS sequence"/>
</dbReference>
<comment type="caution">
    <text evidence="1">The sequence shown here is derived from an EMBL/GenBank/DDBJ whole genome shotgun (WGS) entry which is preliminary data.</text>
</comment>
<reference evidence="1" key="1">
    <citation type="journal article" date="2023" name="bioRxiv">
        <title>Improved chromosome-level genome assembly for marigold (Tagetes erecta).</title>
        <authorList>
            <person name="Jiang F."/>
            <person name="Yuan L."/>
            <person name="Wang S."/>
            <person name="Wang H."/>
            <person name="Xu D."/>
            <person name="Wang A."/>
            <person name="Fan W."/>
        </authorList>
    </citation>
    <scope>NUCLEOTIDE SEQUENCE</scope>
    <source>
        <strain evidence="1">WSJ</strain>
        <tissue evidence="1">Leaf</tissue>
    </source>
</reference>
<protein>
    <submittedName>
        <fullName evidence="1">Uncharacterized protein</fullName>
    </submittedName>
</protein>
<organism evidence="1 2">
    <name type="scientific">Tagetes erecta</name>
    <name type="common">African marigold</name>
    <dbReference type="NCBI Taxonomy" id="13708"/>
    <lineage>
        <taxon>Eukaryota</taxon>
        <taxon>Viridiplantae</taxon>
        <taxon>Streptophyta</taxon>
        <taxon>Embryophyta</taxon>
        <taxon>Tracheophyta</taxon>
        <taxon>Spermatophyta</taxon>
        <taxon>Magnoliopsida</taxon>
        <taxon>eudicotyledons</taxon>
        <taxon>Gunneridae</taxon>
        <taxon>Pentapetalae</taxon>
        <taxon>asterids</taxon>
        <taxon>campanulids</taxon>
        <taxon>Asterales</taxon>
        <taxon>Asteraceae</taxon>
        <taxon>Asteroideae</taxon>
        <taxon>Heliantheae alliance</taxon>
        <taxon>Tageteae</taxon>
        <taxon>Tagetes</taxon>
    </lineage>
</organism>
<evidence type="ECO:0000313" key="2">
    <source>
        <dbReference type="Proteomes" id="UP001229421"/>
    </source>
</evidence>
<sequence>MNEVQTHTCRIGRVVIPGLCFQVRFRSSTRSMLTQSRLDRAKSNHGHAIGNKHLTKIEAQFGQGLAPFLLRQKRSSSPSSLITLFPSVNPSPATC</sequence>
<name>A0AAD8PA38_TARER</name>
<dbReference type="AlphaFoldDB" id="A0AAD8PA38"/>